<organism evidence="3">
    <name type="scientific">Diabrotica virgifera virgifera</name>
    <name type="common">western corn rootworm</name>
    <dbReference type="NCBI Taxonomy" id="50390"/>
    <lineage>
        <taxon>Eukaryota</taxon>
        <taxon>Metazoa</taxon>
        <taxon>Ecdysozoa</taxon>
        <taxon>Arthropoda</taxon>
        <taxon>Hexapoda</taxon>
        <taxon>Insecta</taxon>
        <taxon>Pterygota</taxon>
        <taxon>Neoptera</taxon>
        <taxon>Endopterygota</taxon>
        <taxon>Coleoptera</taxon>
        <taxon>Polyphaga</taxon>
        <taxon>Cucujiformia</taxon>
        <taxon>Chrysomeloidea</taxon>
        <taxon>Chrysomelidae</taxon>
        <taxon>Galerucinae</taxon>
        <taxon>Diabroticina</taxon>
        <taxon>Diabroticites</taxon>
        <taxon>Diabrotica</taxon>
    </lineage>
</organism>
<dbReference type="InParanoid" id="A0A6P7FKZ6"/>
<reference evidence="3" key="1">
    <citation type="submission" date="2025-08" db="UniProtKB">
        <authorList>
            <consortium name="RefSeq"/>
        </authorList>
    </citation>
    <scope>IDENTIFICATION</scope>
    <source>
        <tissue evidence="3">Whole insect</tissue>
    </source>
</reference>
<keyword evidence="1" id="KW-0233">DNA recombination</keyword>
<name>A0A6P7FKZ6_DIAVI</name>
<dbReference type="Gene3D" id="1.10.443.10">
    <property type="entry name" value="Intergrase catalytic core"/>
    <property type="match status" value="1"/>
</dbReference>
<evidence type="ECO:0000256" key="1">
    <source>
        <dbReference type="ARBA" id="ARBA00023172"/>
    </source>
</evidence>
<dbReference type="PANTHER" id="PTHR35617:SF3">
    <property type="entry name" value="CORE-BINDING (CB) DOMAIN-CONTAINING PROTEIN"/>
    <property type="match status" value="1"/>
</dbReference>
<dbReference type="PANTHER" id="PTHR35617">
    <property type="entry name" value="PHAGE_INTEGRASE DOMAIN-CONTAINING PROTEIN"/>
    <property type="match status" value="1"/>
</dbReference>
<accession>A0A6P7FKZ6</accession>
<evidence type="ECO:0000256" key="2">
    <source>
        <dbReference type="SAM" id="MobiDB-lite"/>
    </source>
</evidence>
<dbReference type="InterPro" id="IPR013762">
    <property type="entry name" value="Integrase-like_cat_sf"/>
</dbReference>
<evidence type="ECO:0000313" key="3">
    <source>
        <dbReference type="RefSeq" id="XP_028133608.1"/>
    </source>
</evidence>
<protein>
    <submittedName>
        <fullName evidence="3">Uncharacterized protein LOC114328849</fullName>
    </submittedName>
</protein>
<sequence length="499" mass="55180">MEKVLKKVSFKQKKRKLKKLLELLDDSSSSENDYNKETGTDSDSDSSINLVASIPNVQDDLASDGSVNILSLLSTQSSATKGPEIHADVAALLSGFLLKGIDKESRNNAIDSFPVIANCPALLPPDINPEIKSCLDANALKQDTFLKKLQSQLAAGISAIAIPLNEQYKITKESLTEETRKELEKKCDPAKIFSDVFHALSLHRRHSILPFLDSGVKKILDACPIDDFLFGRSFPDQLKSSNEAQRLGSTIKKKDIAHTSNQPKAGPSDCIKSELYWWHQALTQNNGMPIVTSSVFSLEIFTDASLTGWGAHCINGVTHGFWHRRHRLQAFTRIRLNNIISFPDRLEIRIPDRIKTSSSKNLQPLLVIPYFRENASLCLASVIDQYIQVTRDLRPTDTDLLILTINKPYRPVSTQRLSKWIKVTLAASGIDTTQFSGYSTRHAATSATYRAGVSIEAIRTRAGWTQKSNMFAKFYNCPLSDDPAAFAKGILGSVSSGGN</sequence>
<gene>
    <name evidence="3" type="primary">LOC114328849</name>
</gene>
<dbReference type="AlphaFoldDB" id="A0A6P7FKZ6"/>
<dbReference type="InterPro" id="IPR011010">
    <property type="entry name" value="DNA_brk_join_enz"/>
</dbReference>
<proteinExistence type="predicted"/>
<feature type="region of interest" description="Disordered" evidence="2">
    <location>
        <begin position="27"/>
        <end position="47"/>
    </location>
</feature>
<dbReference type="GO" id="GO:0015074">
    <property type="term" value="P:DNA integration"/>
    <property type="evidence" value="ECO:0007669"/>
    <property type="project" value="InterPro"/>
</dbReference>
<dbReference type="RefSeq" id="XP_028133608.1">
    <property type="nucleotide sequence ID" value="XM_028277807.1"/>
</dbReference>
<dbReference type="SUPFAM" id="SSF56349">
    <property type="entry name" value="DNA breaking-rejoining enzymes"/>
    <property type="match status" value="1"/>
</dbReference>
<dbReference type="GO" id="GO:0003677">
    <property type="term" value="F:DNA binding"/>
    <property type="evidence" value="ECO:0007669"/>
    <property type="project" value="InterPro"/>
</dbReference>
<dbReference type="GO" id="GO:0006310">
    <property type="term" value="P:DNA recombination"/>
    <property type="evidence" value="ECO:0007669"/>
    <property type="project" value="UniProtKB-KW"/>
</dbReference>